<name>A0A7M7H0N8_APIME</name>
<dbReference type="InterPro" id="IPR004117">
    <property type="entry name" value="7tm6_olfct_rcpt"/>
</dbReference>
<dbReference type="Proteomes" id="UP000005203">
    <property type="component" value="Linkage group LG2"/>
</dbReference>
<dbReference type="GeneID" id="102655367"/>
<evidence type="ECO:0000256" key="5">
    <source>
        <dbReference type="ARBA" id="ARBA00022725"/>
    </source>
</evidence>
<dbReference type="GO" id="GO:0005549">
    <property type="term" value="F:odorant binding"/>
    <property type="evidence" value="ECO:0007669"/>
    <property type="project" value="InterPro"/>
</dbReference>
<evidence type="ECO:0000256" key="10">
    <source>
        <dbReference type="RuleBase" id="RU351113"/>
    </source>
</evidence>
<evidence type="ECO:0000256" key="3">
    <source>
        <dbReference type="ARBA" id="ARBA00022606"/>
    </source>
</evidence>
<feature type="transmembrane region" description="Helical" evidence="10">
    <location>
        <begin position="185"/>
        <end position="216"/>
    </location>
</feature>
<comment type="subcellular location">
    <subcellularLocation>
        <location evidence="1 10">Cell membrane</location>
        <topology evidence="1 10">Multi-pass membrane protein</topology>
    </subcellularLocation>
</comment>
<keyword evidence="9 10" id="KW-0807">Transducer</keyword>
<reference evidence="11" key="1">
    <citation type="submission" date="2021-01" db="UniProtKB">
        <authorList>
            <consortium name="EnsemblMetazoa"/>
        </authorList>
    </citation>
    <scope>IDENTIFICATION</scope>
    <source>
        <strain evidence="11">DH4</strain>
    </source>
</reference>
<comment type="similarity">
    <text evidence="10">Belongs to the insect chemoreceptor superfamily. Heteromeric odorant receptor channel (TC 1.A.69) family.</text>
</comment>
<evidence type="ECO:0000256" key="7">
    <source>
        <dbReference type="ARBA" id="ARBA00023136"/>
    </source>
</evidence>
<evidence type="ECO:0000256" key="4">
    <source>
        <dbReference type="ARBA" id="ARBA00022692"/>
    </source>
</evidence>
<reference evidence="13" key="2">
    <citation type="submission" date="2025-04" db="UniProtKB">
        <authorList>
            <consortium name="RefSeq"/>
        </authorList>
    </citation>
    <scope>IDENTIFICATION</scope>
    <source>
        <strain evidence="13">DH4</strain>
        <tissue evidence="13">Whole body</tissue>
    </source>
</reference>
<keyword evidence="12" id="KW-1185">Reference proteome</keyword>
<keyword evidence="5 10" id="KW-0552">Olfaction</keyword>
<gene>
    <name evidence="13" type="primary">LOC102655367</name>
</gene>
<dbReference type="GO" id="GO:0004984">
    <property type="term" value="F:olfactory receptor activity"/>
    <property type="evidence" value="ECO:0007669"/>
    <property type="project" value="InterPro"/>
</dbReference>
<dbReference type="EnsemblMetazoa" id="XM_006565878">
    <property type="protein sequence ID" value="XP_006565941"/>
    <property type="gene ID" value="LOC102655367"/>
</dbReference>
<evidence type="ECO:0000256" key="6">
    <source>
        <dbReference type="ARBA" id="ARBA00022989"/>
    </source>
</evidence>
<accession>A0A8B6Z3L5</accession>
<evidence type="ECO:0000313" key="11">
    <source>
        <dbReference type="EnsemblMetazoa" id="XP_006565941"/>
    </source>
</evidence>
<organism evidence="11">
    <name type="scientific">Apis mellifera</name>
    <name type="common">Honeybee</name>
    <dbReference type="NCBI Taxonomy" id="7460"/>
    <lineage>
        <taxon>Eukaryota</taxon>
        <taxon>Metazoa</taxon>
        <taxon>Ecdysozoa</taxon>
        <taxon>Arthropoda</taxon>
        <taxon>Hexapoda</taxon>
        <taxon>Insecta</taxon>
        <taxon>Pterygota</taxon>
        <taxon>Neoptera</taxon>
        <taxon>Endopterygota</taxon>
        <taxon>Hymenoptera</taxon>
        <taxon>Apocrita</taxon>
        <taxon>Aculeata</taxon>
        <taxon>Apoidea</taxon>
        <taxon>Anthophila</taxon>
        <taxon>Apidae</taxon>
        <taxon>Apis</taxon>
    </lineage>
</organism>
<evidence type="ECO:0000256" key="1">
    <source>
        <dbReference type="ARBA" id="ARBA00004651"/>
    </source>
</evidence>
<dbReference type="RefSeq" id="XP_006565941.2">
    <property type="nucleotide sequence ID" value="XM_006565878.3"/>
</dbReference>
<sequence>METKEKDLKQAFYAQPFLKIIGAWPILIESSLSSKIQKWFIISFSISLQMCIVVPCILVMFLKEKNGRRKINLFMLLTNILNQVFKYVITLNRANELRIAIHEIKKDWLTATPEDRFIFVTNSRIGQRIMLIIAVITYSSGLGYRMVLPLLKGKIVLANNVTIRLLPCPTYFTFFNELVSPYYEMIFMLQILAGVFVYTVLSGTIGISLMLSLHMCSLLKILRRKMIDLADGSITSENTMQKRIVDIVEYQTKIKRFLGNTELITQYFCFYEISCNTCLICFIGYCIILEWENSNVVAIVVHFMLLGTCILVTYIVCYIGQLLIDEVVQTALLQSRVIIYFNMNLYFQSNNLARTCITLNWYHFPTRKARCLILIIIMSNYPVKLTAAKVVDVSLTTFTDVMKAAMSYLNMLREVI</sequence>
<evidence type="ECO:0000256" key="9">
    <source>
        <dbReference type="ARBA" id="ARBA00023224"/>
    </source>
</evidence>
<keyword evidence="3 10" id="KW-0716">Sensory transduction</keyword>
<feature type="transmembrane region" description="Helical" evidence="10">
    <location>
        <begin position="268"/>
        <end position="291"/>
    </location>
</feature>
<keyword evidence="8 10" id="KW-0675">Receptor</keyword>
<evidence type="ECO:0000313" key="12">
    <source>
        <dbReference type="Proteomes" id="UP000005203"/>
    </source>
</evidence>
<protein>
    <recommendedName>
        <fullName evidence="10">Odorant receptor</fullName>
    </recommendedName>
</protein>
<dbReference type="GO" id="GO:0005886">
    <property type="term" value="C:plasma membrane"/>
    <property type="evidence" value="ECO:0007669"/>
    <property type="project" value="UniProtKB-SubCell"/>
</dbReference>
<evidence type="ECO:0000313" key="13">
    <source>
        <dbReference type="RefSeq" id="XP_006565941.2"/>
    </source>
</evidence>
<feature type="transmembrane region" description="Helical" evidence="10">
    <location>
        <begin position="129"/>
        <end position="147"/>
    </location>
</feature>
<keyword evidence="7 10" id="KW-0472">Membrane</keyword>
<evidence type="ECO:0000256" key="8">
    <source>
        <dbReference type="ARBA" id="ARBA00023170"/>
    </source>
</evidence>
<keyword evidence="6 10" id="KW-1133">Transmembrane helix</keyword>
<dbReference type="PANTHER" id="PTHR21137:SF35">
    <property type="entry name" value="ODORANT RECEPTOR 19A-RELATED"/>
    <property type="match status" value="1"/>
</dbReference>
<accession>A0A7M7H0N8</accession>
<dbReference type="KEGG" id="ame:102655367"/>
<dbReference type="OrthoDB" id="6614360at2759"/>
<comment type="caution">
    <text evidence="10">Lacks conserved residue(s) required for the propagation of feature annotation.</text>
</comment>
<feature type="transmembrane region" description="Helical" evidence="10">
    <location>
        <begin position="297"/>
        <end position="319"/>
    </location>
</feature>
<dbReference type="Pfam" id="PF02949">
    <property type="entry name" value="7tm_6"/>
    <property type="match status" value="2"/>
</dbReference>
<dbReference type="PANTHER" id="PTHR21137">
    <property type="entry name" value="ODORANT RECEPTOR"/>
    <property type="match status" value="1"/>
</dbReference>
<proteinExistence type="inferred from homology"/>
<evidence type="ECO:0000256" key="2">
    <source>
        <dbReference type="ARBA" id="ARBA00022475"/>
    </source>
</evidence>
<feature type="transmembrane region" description="Helical" evidence="10">
    <location>
        <begin position="40"/>
        <end position="62"/>
    </location>
</feature>
<keyword evidence="4 10" id="KW-0812">Transmembrane</keyword>
<keyword evidence="2" id="KW-1003">Cell membrane</keyword>
<dbReference type="GO" id="GO:0007165">
    <property type="term" value="P:signal transduction"/>
    <property type="evidence" value="ECO:0007669"/>
    <property type="project" value="UniProtKB-KW"/>
</dbReference>
<dbReference type="AlphaFoldDB" id="A0A7M7H0N8"/>